<dbReference type="SUPFAM" id="SSF50249">
    <property type="entry name" value="Nucleic acid-binding proteins"/>
    <property type="match status" value="1"/>
</dbReference>
<dbReference type="RefSeq" id="WP_148351885.1">
    <property type="nucleotide sequence ID" value="NZ_JBHSBF010000034.1"/>
</dbReference>
<accession>A0A5D0U3I1</accession>
<evidence type="ECO:0000313" key="4">
    <source>
        <dbReference type="Proteomes" id="UP000322634"/>
    </source>
</evidence>
<evidence type="ECO:0000259" key="1">
    <source>
        <dbReference type="Pfam" id="PF01796"/>
    </source>
</evidence>
<evidence type="ECO:0008006" key="5">
    <source>
        <dbReference type="Google" id="ProtNLM"/>
    </source>
</evidence>
<dbReference type="Proteomes" id="UP000322634">
    <property type="component" value="Unassembled WGS sequence"/>
</dbReference>
<dbReference type="Gene3D" id="6.10.30.10">
    <property type="match status" value="1"/>
</dbReference>
<dbReference type="PANTHER" id="PTHR34075:SF5">
    <property type="entry name" value="BLR3430 PROTEIN"/>
    <property type="match status" value="1"/>
</dbReference>
<dbReference type="OrthoDB" id="7470921at2"/>
<dbReference type="InterPro" id="IPR022002">
    <property type="entry name" value="ChsH2_Znr"/>
</dbReference>
<dbReference type="Pfam" id="PF01796">
    <property type="entry name" value="OB_ChsH2_C"/>
    <property type="match status" value="1"/>
</dbReference>
<sequence>MTTPEKPIPTVTDENRPFWDGCAAGELRMQRCASCSHVRYPVQPLCPKCLDDSAEWTALSGRGEVFAKVIYQRAFNPAFAADVPYNLVLVQLDEGPRMYGNVVGPADDGIRVGAAVAVCFDEVAEGVSVPRFRLATD</sequence>
<feature type="domain" description="ChsH2 C-terminal OB-fold" evidence="1">
    <location>
        <begin position="56"/>
        <end position="121"/>
    </location>
</feature>
<comment type="caution">
    <text evidence="3">The sequence shown here is derived from an EMBL/GenBank/DDBJ whole genome shotgun (WGS) entry which is preliminary data.</text>
</comment>
<protein>
    <recommendedName>
        <fullName evidence="5">Zn-ribbon domain-containing OB-fold protein</fullName>
    </recommendedName>
</protein>
<evidence type="ECO:0000313" key="3">
    <source>
        <dbReference type="EMBL" id="TYC13191.1"/>
    </source>
</evidence>
<organism evidence="3 4">
    <name type="scientific">Actinomadura syzygii</name>
    <dbReference type="NCBI Taxonomy" id="1427538"/>
    <lineage>
        <taxon>Bacteria</taxon>
        <taxon>Bacillati</taxon>
        <taxon>Actinomycetota</taxon>
        <taxon>Actinomycetes</taxon>
        <taxon>Streptosporangiales</taxon>
        <taxon>Thermomonosporaceae</taxon>
        <taxon>Actinomadura</taxon>
    </lineage>
</organism>
<dbReference type="InterPro" id="IPR052513">
    <property type="entry name" value="Thioester_dehydratase-like"/>
</dbReference>
<dbReference type="Pfam" id="PF12172">
    <property type="entry name" value="zf-ChsH2"/>
    <property type="match status" value="1"/>
</dbReference>
<proteinExistence type="predicted"/>
<name>A0A5D0U3I1_9ACTN</name>
<dbReference type="InterPro" id="IPR012340">
    <property type="entry name" value="NA-bd_OB-fold"/>
</dbReference>
<keyword evidence="4" id="KW-1185">Reference proteome</keyword>
<dbReference type="InterPro" id="IPR002878">
    <property type="entry name" value="ChsH2_C"/>
</dbReference>
<reference evidence="3 4" key="1">
    <citation type="submission" date="2019-08" db="EMBL/GenBank/DDBJ databases">
        <title>Actinomadura sp. nov. CYP1-5 isolated from mountain soil.</title>
        <authorList>
            <person name="Songsumanus A."/>
            <person name="Kuncharoen N."/>
            <person name="Kudo T."/>
            <person name="Yuki M."/>
            <person name="Igarashi Y."/>
            <person name="Tanasupawat S."/>
        </authorList>
    </citation>
    <scope>NUCLEOTIDE SEQUENCE [LARGE SCALE GENOMIC DNA]</scope>
    <source>
        <strain evidence="3 4">GKU157</strain>
    </source>
</reference>
<feature type="domain" description="ChsH2 rubredoxin-like zinc ribbon" evidence="2">
    <location>
        <begin position="19"/>
        <end position="52"/>
    </location>
</feature>
<evidence type="ECO:0000259" key="2">
    <source>
        <dbReference type="Pfam" id="PF12172"/>
    </source>
</evidence>
<dbReference type="AlphaFoldDB" id="A0A5D0U3I1"/>
<dbReference type="EMBL" id="VSFF01000008">
    <property type="protein sequence ID" value="TYC13191.1"/>
    <property type="molecule type" value="Genomic_DNA"/>
</dbReference>
<gene>
    <name evidence="3" type="ORF">FXF65_22065</name>
</gene>
<dbReference type="PANTHER" id="PTHR34075">
    <property type="entry name" value="BLR3430 PROTEIN"/>
    <property type="match status" value="1"/>
</dbReference>